<dbReference type="AlphaFoldDB" id="A0AAV9HZ78"/>
<comment type="caution">
    <text evidence="2">The sequence shown here is derived from an EMBL/GenBank/DDBJ whole genome shotgun (WGS) entry which is preliminary data.</text>
</comment>
<name>A0AAV9HZ78_9PEZI</name>
<reference evidence="2" key="1">
    <citation type="journal article" date="2023" name="Mol. Phylogenet. Evol.">
        <title>Genome-scale phylogeny and comparative genomics of the fungal order Sordariales.</title>
        <authorList>
            <person name="Hensen N."/>
            <person name="Bonometti L."/>
            <person name="Westerberg I."/>
            <person name="Brannstrom I.O."/>
            <person name="Guillou S."/>
            <person name="Cros-Aarteil S."/>
            <person name="Calhoun S."/>
            <person name="Haridas S."/>
            <person name="Kuo A."/>
            <person name="Mondo S."/>
            <person name="Pangilinan J."/>
            <person name="Riley R."/>
            <person name="LaButti K."/>
            <person name="Andreopoulos B."/>
            <person name="Lipzen A."/>
            <person name="Chen C."/>
            <person name="Yan M."/>
            <person name="Daum C."/>
            <person name="Ng V."/>
            <person name="Clum A."/>
            <person name="Steindorff A."/>
            <person name="Ohm R.A."/>
            <person name="Martin F."/>
            <person name="Silar P."/>
            <person name="Natvig D.O."/>
            <person name="Lalanne C."/>
            <person name="Gautier V."/>
            <person name="Ament-Velasquez S.L."/>
            <person name="Kruys A."/>
            <person name="Hutchinson M.I."/>
            <person name="Powell A.J."/>
            <person name="Barry K."/>
            <person name="Miller A.N."/>
            <person name="Grigoriev I.V."/>
            <person name="Debuchy R."/>
            <person name="Gladieux P."/>
            <person name="Hiltunen Thoren M."/>
            <person name="Johannesson H."/>
        </authorList>
    </citation>
    <scope>NUCLEOTIDE SEQUENCE</scope>
    <source>
        <strain evidence="2">PSN324</strain>
    </source>
</reference>
<evidence type="ECO:0000256" key="1">
    <source>
        <dbReference type="SAM" id="MobiDB-lite"/>
    </source>
</evidence>
<proteinExistence type="predicted"/>
<feature type="region of interest" description="Disordered" evidence="1">
    <location>
        <begin position="1"/>
        <end position="85"/>
    </location>
</feature>
<feature type="compositionally biased region" description="Polar residues" evidence="1">
    <location>
        <begin position="174"/>
        <end position="195"/>
    </location>
</feature>
<gene>
    <name evidence="2" type="ORF">QBC42DRAFT_282693</name>
</gene>
<protein>
    <submittedName>
        <fullName evidence="2">Uncharacterized protein</fullName>
    </submittedName>
</protein>
<dbReference type="Proteomes" id="UP001321749">
    <property type="component" value="Unassembled WGS sequence"/>
</dbReference>
<reference evidence="2" key="2">
    <citation type="submission" date="2023-06" db="EMBL/GenBank/DDBJ databases">
        <authorList>
            <consortium name="Lawrence Berkeley National Laboratory"/>
            <person name="Mondo S.J."/>
            <person name="Hensen N."/>
            <person name="Bonometti L."/>
            <person name="Westerberg I."/>
            <person name="Brannstrom I.O."/>
            <person name="Guillou S."/>
            <person name="Cros-Aarteil S."/>
            <person name="Calhoun S."/>
            <person name="Haridas S."/>
            <person name="Kuo A."/>
            <person name="Pangilinan J."/>
            <person name="Riley R."/>
            <person name="Labutti K."/>
            <person name="Andreopoulos B."/>
            <person name="Lipzen A."/>
            <person name="Chen C."/>
            <person name="Yanf M."/>
            <person name="Daum C."/>
            <person name="Ng V."/>
            <person name="Clum A."/>
            <person name="Steindorff A."/>
            <person name="Ohm R."/>
            <person name="Martin F."/>
            <person name="Silar P."/>
            <person name="Natvig D."/>
            <person name="Lalanne C."/>
            <person name="Gautier V."/>
            <person name="Ament-Velasquez S.L."/>
            <person name="Kruys A."/>
            <person name="Hutchinson M.I."/>
            <person name="Powell A.J."/>
            <person name="Barry K."/>
            <person name="Miller A.N."/>
            <person name="Grigoriev I.V."/>
            <person name="Debuchy R."/>
            <person name="Gladieux P."/>
            <person name="Thoren M.H."/>
            <person name="Johannesson H."/>
        </authorList>
    </citation>
    <scope>NUCLEOTIDE SEQUENCE</scope>
    <source>
        <strain evidence="2">PSN324</strain>
    </source>
</reference>
<accession>A0AAV9HZ78</accession>
<feature type="region of interest" description="Disordered" evidence="1">
    <location>
        <begin position="123"/>
        <end position="223"/>
    </location>
</feature>
<dbReference type="EMBL" id="MU864934">
    <property type="protein sequence ID" value="KAK4466031.1"/>
    <property type="molecule type" value="Genomic_DNA"/>
</dbReference>
<organism evidence="2 3">
    <name type="scientific">Cladorrhinum samala</name>
    <dbReference type="NCBI Taxonomy" id="585594"/>
    <lineage>
        <taxon>Eukaryota</taxon>
        <taxon>Fungi</taxon>
        <taxon>Dikarya</taxon>
        <taxon>Ascomycota</taxon>
        <taxon>Pezizomycotina</taxon>
        <taxon>Sordariomycetes</taxon>
        <taxon>Sordariomycetidae</taxon>
        <taxon>Sordariales</taxon>
        <taxon>Podosporaceae</taxon>
        <taxon>Cladorrhinum</taxon>
    </lineage>
</organism>
<keyword evidence="3" id="KW-1185">Reference proteome</keyword>
<evidence type="ECO:0000313" key="3">
    <source>
        <dbReference type="Proteomes" id="UP001321749"/>
    </source>
</evidence>
<feature type="compositionally biased region" description="Low complexity" evidence="1">
    <location>
        <begin position="16"/>
        <end position="50"/>
    </location>
</feature>
<feature type="compositionally biased region" description="Basic residues" evidence="1">
    <location>
        <begin position="200"/>
        <end position="223"/>
    </location>
</feature>
<evidence type="ECO:0000313" key="2">
    <source>
        <dbReference type="EMBL" id="KAK4466031.1"/>
    </source>
</evidence>
<sequence>MAEQTKPKGWNHARVDSASTSRSSRSPFDNSPRGITELAESQQQQAARSAPVQEDKHCQLPPPRTTSSSSGQRYSPAEATEIRSRSIGVIKAGLERRIRLQAQQTQVAQHQKTVKDNFNLSSTATQIKFGNEGPGATTASTQPSGGPGGPGPTQSPMQTSTTARYEGPAGNPAFTRSQGSEGRQDEQSLACSTEDTLLYRGRKGRRGNNRLNNARRKRQQQQE</sequence>